<dbReference type="Proteomes" id="UP000294723">
    <property type="component" value="Unassembled WGS sequence"/>
</dbReference>
<dbReference type="Pfam" id="PF14145">
    <property type="entry name" value="YrhK"/>
    <property type="match status" value="1"/>
</dbReference>
<accession>A0A4R5BP17</accession>
<protein>
    <recommendedName>
        <fullName evidence="2">YrhK domain-containing protein</fullName>
    </recommendedName>
</protein>
<dbReference type="EMBL" id="SMLA01000026">
    <property type="protein sequence ID" value="TDD86920.1"/>
    <property type="molecule type" value="Genomic_DNA"/>
</dbReference>
<keyword evidence="1" id="KW-0472">Membrane</keyword>
<gene>
    <name evidence="3" type="ORF">E1202_17710</name>
</gene>
<keyword evidence="4" id="KW-1185">Reference proteome</keyword>
<name>A0A4R5BP17_9PSEU</name>
<organism evidence="3 4">
    <name type="scientific">Saccharopolyspora karakumensis</name>
    <dbReference type="NCBI Taxonomy" id="2530386"/>
    <lineage>
        <taxon>Bacteria</taxon>
        <taxon>Bacillati</taxon>
        <taxon>Actinomycetota</taxon>
        <taxon>Actinomycetes</taxon>
        <taxon>Pseudonocardiales</taxon>
        <taxon>Pseudonocardiaceae</taxon>
        <taxon>Saccharopolyspora</taxon>
    </lineage>
</organism>
<dbReference type="InterPro" id="IPR025424">
    <property type="entry name" value="YrhK_domain"/>
</dbReference>
<evidence type="ECO:0000256" key="1">
    <source>
        <dbReference type="SAM" id="Phobius"/>
    </source>
</evidence>
<keyword evidence="1" id="KW-1133">Transmembrane helix</keyword>
<reference evidence="3 4" key="1">
    <citation type="submission" date="2019-03" db="EMBL/GenBank/DDBJ databases">
        <title>Draft genome sequences of novel Actinobacteria.</title>
        <authorList>
            <person name="Sahin N."/>
            <person name="Ay H."/>
            <person name="Saygin H."/>
        </authorList>
    </citation>
    <scope>NUCLEOTIDE SEQUENCE [LARGE SCALE GENOMIC DNA]</scope>
    <source>
        <strain evidence="3 4">5K548</strain>
    </source>
</reference>
<evidence type="ECO:0000313" key="3">
    <source>
        <dbReference type="EMBL" id="TDD86920.1"/>
    </source>
</evidence>
<dbReference type="AlphaFoldDB" id="A0A4R5BP17"/>
<sequence length="61" mass="7068">MRRVNREPPGGVSVSAMFNLGTWMFLLGSIELAIRPTIRMIRHVHLRRLHHATGRESDQDF</sequence>
<proteinExistence type="predicted"/>
<evidence type="ECO:0000259" key="2">
    <source>
        <dbReference type="Pfam" id="PF14145"/>
    </source>
</evidence>
<comment type="caution">
    <text evidence="3">The sequence shown here is derived from an EMBL/GenBank/DDBJ whole genome shotgun (WGS) entry which is preliminary data.</text>
</comment>
<keyword evidence="1" id="KW-0812">Transmembrane</keyword>
<feature type="transmembrane region" description="Helical" evidence="1">
    <location>
        <begin position="12"/>
        <end position="34"/>
    </location>
</feature>
<evidence type="ECO:0000313" key="4">
    <source>
        <dbReference type="Proteomes" id="UP000294723"/>
    </source>
</evidence>
<feature type="domain" description="YrhK" evidence="2">
    <location>
        <begin position="19"/>
        <end position="44"/>
    </location>
</feature>